<keyword evidence="1" id="KW-0732">Signal</keyword>
<proteinExistence type="predicted"/>
<dbReference type="PANTHER" id="PTHR39200:SF1">
    <property type="entry name" value="AUTO-TRANSPORTER ADHESIN HEAD GIN DOMAIN-CONTAINING PROTEIN-RELATED"/>
    <property type="match status" value="1"/>
</dbReference>
<dbReference type="OrthoDB" id="1363586at2"/>
<protein>
    <submittedName>
        <fullName evidence="3">DUF2807 domain-containing protein</fullName>
    </submittedName>
</protein>
<evidence type="ECO:0000313" key="3">
    <source>
        <dbReference type="EMBL" id="TRW22170.1"/>
    </source>
</evidence>
<organism evidence="3 4">
    <name type="scientific">Flavobacterium zepuense</name>
    <dbReference type="NCBI Taxonomy" id="2593302"/>
    <lineage>
        <taxon>Bacteria</taxon>
        <taxon>Pseudomonadati</taxon>
        <taxon>Bacteroidota</taxon>
        <taxon>Flavobacteriia</taxon>
        <taxon>Flavobacteriales</taxon>
        <taxon>Flavobacteriaceae</taxon>
        <taxon>Flavobacterium</taxon>
    </lineage>
</organism>
<keyword evidence="4" id="KW-1185">Reference proteome</keyword>
<name>A0A552UVH1_9FLAO</name>
<feature type="signal peptide" evidence="1">
    <location>
        <begin position="1"/>
        <end position="18"/>
    </location>
</feature>
<feature type="chain" id="PRO_5022052076" evidence="1">
    <location>
        <begin position="19"/>
        <end position="215"/>
    </location>
</feature>
<dbReference type="Proteomes" id="UP000320643">
    <property type="component" value="Unassembled WGS sequence"/>
</dbReference>
<dbReference type="Gene3D" id="2.160.20.120">
    <property type="match status" value="1"/>
</dbReference>
<dbReference type="RefSeq" id="WP_143374907.1">
    <property type="nucleotide sequence ID" value="NZ_VJVZ01000014.1"/>
</dbReference>
<comment type="caution">
    <text evidence="3">The sequence shown here is derived from an EMBL/GenBank/DDBJ whole genome shotgun (WGS) entry which is preliminary data.</text>
</comment>
<sequence length="215" mass="22968">MKALYVTAALAVFSLASAQKTTDLKPFKSLTIGPDVKVKLVQSKENKLVIESGEEEELQINNAGGTLSLNGPDLRLTLYYKDVLENISLQADAEIEGGDEIKSNNLNIKANADAKVNLKINVKKLNTEADSDAQITLTGKAKDHAVTLSSDAQLHAKSLVTENTNVELSSDATADITVKDTVNATASSDASLKIYGNPKKVNEVKGDDAKIELVK</sequence>
<dbReference type="AlphaFoldDB" id="A0A552UVH1"/>
<evidence type="ECO:0000256" key="1">
    <source>
        <dbReference type="SAM" id="SignalP"/>
    </source>
</evidence>
<evidence type="ECO:0000259" key="2">
    <source>
        <dbReference type="Pfam" id="PF10988"/>
    </source>
</evidence>
<dbReference type="PANTHER" id="PTHR39200">
    <property type="entry name" value="HYPOTHETICAL EXPORTED PROTEIN"/>
    <property type="match status" value="1"/>
</dbReference>
<dbReference type="Pfam" id="PF10988">
    <property type="entry name" value="DUF2807"/>
    <property type="match status" value="1"/>
</dbReference>
<feature type="domain" description="Putative auto-transporter adhesin head GIN" evidence="2">
    <location>
        <begin position="27"/>
        <end position="198"/>
    </location>
</feature>
<accession>A0A552UVH1</accession>
<gene>
    <name evidence="3" type="ORF">FMM05_18450</name>
</gene>
<evidence type="ECO:0000313" key="4">
    <source>
        <dbReference type="Proteomes" id="UP000320643"/>
    </source>
</evidence>
<dbReference type="InterPro" id="IPR021255">
    <property type="entry name" value="DUF2807"/>
</dbReference>
<dbReference type="EMBL" id="VJVZ01000014">
    <property type="protein sequence ID" value="TRW22170.1"/>
    <property type="molecule type" value="Genomic_DNA"/>
</dbReference>
<reference evidence="3 4" key="1">
    <citation type="submission" date="2019-07" db="EMBL/GenBank/DDBJ databases">
        <title>Flavobacterium sp. nov., isolated from glacier ice.</title>
        <authorList>
            <person name="Liu Q."/>
            <person name="Xin Y.-H."/>
        </authorList>
    </citation>
    <scope>NUCLEOTIDE SEQUENCE [LARGE SCALE GENOMIC DNA]</scope>
    <source>
        <strain evidence="3 4">ZT4R6</strain>
    </source>
</reference>